<dbReference type="PROSITE" id="PS00028">
    <property type="entry name" value="ZINC_FINGER_C2H2_1"/>
    <property type="match status" value="5"/>
</dbReference>
<keyword evidence="4 8" id="KW-0863">Zinc-finger</keyword>
<dbReference type="Pfam" id="PF13909">
    <property type="entry name" value="zf-H2C2_5"/>
    <property type="match status" value="1"/>
</dbReference>
<feature type="domain" description="C2H2-type" evidence="9">
    <location>
        <begin position="459"/>
        <end position="486"/>
    </location>
</feature>
<comment type="subcellular location">
    <subcellularLocation>
        <location evidence="1">Nucleus</location>
    </subcellularLocation>
</comment>
<evidence type="ECO:0000256" key="1">
    <source>
        <dbReference type="ARBA" id="ARBA00004123"/>
    </source>
</evidence>
<feature type="domain" description="C2H2-type" evidence="9">
    <location>
        <begin position="599"/>
        <end position="621"/>
    </location>
</feature>
<feature type="domain" description="C2H2-type" evidence="9">
    <location>
        <begin position="762"/>
        <end position="789"/>
    </location>
</feature>
<dbReference type="RefSeq" id="XP_006824621.1">
    <property type="nucleotide sequence ID" value="XM_006824558.1"/>
</dbReference>
<evidence type="ECO:0000256" key="3">
    <source>
        <dbReference type="ARBA" id="ARBA00022737"/>
    </source>
</evidence>
<evidence type="ECO:0000256" key="4">
    <source>
        <dbReference type="ARBA" id="ARBA00022771"/>
    </source>
</evidence>
<protein>
    <submittedName>
        <fullName evidence="11">Zinc finger protein 91-like</fullName>
    </submittedName>
</protein>
<feature type="domain" description="C2H2-type" evidence="9">
    <location>
        <begin position="319"/>
        <end position="346"/>
    </location>
</feature>
<organism evidence="10 11">
    <name type="scientific">Saccoglossus kowalevskii</name>
    <name type="common">Acorn worm</name>
    <dbReference type="NCBI Taxonomy" id="10224"/>
    <lineage>
        <taxon>Eukaryota</taxon>
        <taxon>Metazoa</taxon>
        <taxon>Hemichordata</taxon>
        <taxon>Enteropneusta</taxon>
        <taxon>Harrimaniidae</taxon>
        <taxon>Saccoglossus</taxon>
    </lineage>
</organism>
<dbReference type="SMART" id="SM00355">
    <property type="entry name" value="ZnF_C2H2"/>
    <property type="match status" value="23"/>
</dbReference>
<keyword evidence="6" id="KW-0238">DNA-binding</keyword>
<keyword evidence="2" id="KW-0479">Metal-binding</keyword>
<gene>
    <name evidence="11" type="primary">LOC102803638</name>
</gene>
<feature type="domain" description="C2H2-type" evidence="9">
    <location>
        <begin position="790"/>
        <end position="817"/>
    </location>
</feature>
<evidence type="ECO:0000256" key="2">
    <source>
        <dbReference type="ARBA" id="ARBA00022723"/>
    </source>
</evidence>
<keyword evidence="3" id="KW-0677">Repeat</keyword>
<evidence type="ECO:0000256" key="5">
    <source>
        <dbReference type="ARBA" id="ARBA00022833"/>
    </source>
</evidence>
<dbReference type="InterPro" id="IPR013087">
    <property type="entry name" value="Znf_C2H2_type"/>
</dbReference>
<dbReference type="PANTHER" id="PTHR24376">
    <property type="entry name" value="ZINC FINGER PROTEIN"/>
    <property type="match status" value="1"/>
</dbReference>
<evidence type="ECO:0000313" key="11">
    <source>
        <dbReference type="RefSeq" id="XP_006824621.1"/>
    </source>
</evidence>
<dbReference type="SUPFAM" id="SSF57667">
    <property type="entry name" value="beta-beta-alpha zinc fingers"/>
    <property type="match status" value="10"/>
</dbReference>
<evidence type="ECO:0000259" key="9">
    <source>
        <dbReference type="PROSITE" id="PS50157"/>
    </source>
</evidence>
<proteinExistence type="predicted"/>
<dbReference type="Proteomes" id="UP000694865">
    <property type="component" value="Unplaced"/>
</dbReference>
<evidence type="ECO:0000256" key="8">
    <source>
        <dbReference type="PROSITE-ProRule" id="PRU00042"/>
    </source>
</evidence>
<evidence type="ECO:0000313" key="10">
    <source>
        <dbReference type="Proteomes" id="UP000694865"/>
    </source>
</evidence>
<feature type="domain" description="C2H2-type" evidence="9">
    <location>
        <begin position="487"/>
        <end position="514"/>
    </location>
</feature>
<feature type="domain" description="C2H2-type" evidence="9">
    <location>
        <begin position="734"/>
        <end position="761"/>
    </location>
</feature>
<reference evidence="11" key="1">
    <citation type="submission" date="2025-08" db="UniProtKB">
        <authorList>
            <consortium name="RefSeq"/>
        </authorList>
    </citation>
    <scope>IDENTIFICATION</scope>
    <source>
        <tissue evidence="11">Testes</tissue>
    </source>
</reference>
<evidence type="ECO:0000256" key="7">
    <source>
        <dbReference type="ARBA" id="ARBA00023242"/>
    </source>
</evidence>
<feature type="domain" description="C2H2-type" evidence="9">
    <location>
        <begin position="706"/>
        <end position="733"/>
    </location>
</feature>
<dbReference type="PROSITE" id="PS50157">
    <property type="entry name" value="ZINC_FINGER_C2H2_2"/>
    <property type="match status" value="14"/>
</dbReference>
<dbReference type="Pfam" id="PF00096">
    <property type="entry name" value="zf-C2H2"/>
    <property type="match status" value="1"/>
</dbReference>
<evidence type="ECO:0000256" key="6">
    <source>
        <dbReference type="ARBA" id="ARBA00023125"/>
    </source>
</evidence>
<name>A0ABM0MX80_SACKO</name>
<feature type="domain" description="C2H2-type" evidence="9">
    <location>
        <begin position="395"/>
        <end position="423"/>
    </location>
</feature>
<keyword evidence="5" id="KW-0862">Zinc</keyword>
<feature type="domain" description="C2H2-type" evidence="9">
    <location>
        <begin position="288"/>
        <end position="315"/>
    </location>
</feature>
<feature type="domain" description="C2H2-type" evidence="9">
    <location>
        <begin position="70"/>
        <end position="97"/>
    </location>
</feature>
<dbReference type="GeneID" id="102803638"/>
<feature type="domain" description="C2H2-type" evidence="9">
    <location>
        <begin position="932"/>
        <end position="959"/>
    </location>
</feature>
<dbReference type="PANTHER" id="PTHR24376:SF243">
    <property type="entry name" value="C2H2-TYPE DOMAIN-CONTAINING PROTEIN"/>
    <property type="match status" value="1"/>
</dbReference>
<keyword evidence="10" id="KW-1185">Reference proteome</keyword>
<accession>A0ABM0MX80</accession>
<feature type="domain" description="C2H2-type" evidence="9">
    <location>
        <begin position="818"/>
        <end position="845"/>
    </location>
</feature>
<dbReference type="InterPro" id="IPR036236">
    <property type="entry name" value="Znf_C2H2_sf"/>
</dbReference>
<sequence>MEINEQGSAIMKICYRTVDTAVDMAIDASKITPFSGNQKQHVPVKLEIKSEHNDDNTPITRKIGVRRYNFRCKYCWVSTTTKPALDIHMQLHTQGQDVPKKYGVFRFRCDKCPSYGVYRRSHVERHAKHHELLESKNWGEMNVENGVEFFSCNFCNYQTRRIFNLVKHVPCCKVFKSNKKKKKVAIQAIKPKKSAVKQLFGGTAVATSKKLVERSKKMMTGKNQYANPRKNTISNIDKMSAEQITQKFLVLGSTKRHKCKFCGYESDNLGHVIRHMPVHRANAHKWPYKCTHCSASFNIKGILVSHMKVHQVEPLRDSYACDHCDKVYSTKAGRHKHMTVHHGEYIKKRVAKLKIKVKTPNKLLGLKKKEEECTLQIKTEPAVPVQEAPLILDTFNCAQCNYVAQTMVLLKIHVREFHSPQKSLHCAHCSYSTIETSDLASHNDMMHGSKLNVNSTDMMQCVLCSFTTVEHSALTAHLKEHINGKPYKCEECHYTTLDGRDLLEHSKIHIKENTFKCLSCPFETAWKPDLEAHLVGHSAQKAYSCPYCEYSVSTTRNLEIHMRLHIKVEPFRCELCDFVSGNAKTFEWHMRCHTDDSLFKCDCCESYFQKKSSLLLHMKMHRLNTVQETDVTIISIPPSTLLNEDMKVCDLCDFQTKGSLIMAQHRRNEHSDALPFKCNMCVYSASKLTNFRQHIRRYHMDHSTQYKCEQCDFVAIQRSDLVVHGRKHSGLKPYKCDQCDYETARKSLLTQHFRQHSGARPYVCNMCPFATATYNNLMRHRRCHSGEKPYQCKECDFSTSQKSHLMRHMRVHFSSKPFACDKCAFQTAHPSELKRHESQHNFEKKHKCPLCCYSSNKQYAINRHVRSCHGDCNVESQTRPSWGEDVPQPLEHLKPVSKLSLTDNMLSTVLEPEYPTFDTMLADSGIDTPSMHICQFCGRKFTNQEDCNHHARRHFMQWPEAHDPAQLLAQIQASVEEEVGQKITQIL</sequence>
<dbReference type="Gene3D" id="3.30.160.60">
    <property type="entry name" value="Classic Zinc Finger"/>
    <property type="match status" value="12"/>
</dbReference>
<feature type="domain" description="C2H2-type" evidence="9">
    <location>
        <begin position="543"/>
        <end position="570"/>
    </location>
</feature>
<keyword evidence="7" id="KW-0539">Nucleus</keyword>